<evidence type="ECO:0000256" key="1">
    <source>
        <dbReference type="ARBA" id="ARBA00006174"/>
    </source>
</evidence>
<feature type="domain" description="MmgE/PrpD C-terminal" evidence="3">
    <location>
        <begin position="268"/>
        <end position="437"/>
    </location>
</feature>
<sequence>MTTRALAEFVAGLQPETLPKEVTAQAARVVLDAVGCAVAAWTEDAEKSRIAREIAAMYPASPGAGVIGARGIAAQPAFAALANGILVNAADNDDTHKVALLHVGSCVVPAALALAEARGLSGPRLLAAVVAGYEVAVRVGMAVMPTHYRFWHSTATNGTFGGAASAANAMGLDADGAQRALGLAGTQAAGLNTFFESGDMTKSLHPGKAAMNGVLSAQLAALGMTSPPGILEHPKGYLAAFSLEPKAAALTAGLGSTWEILNNGFKFFPSILASHSPIQATLAIVAKHRPDPARIARITNETYNTVLSHFSAKEAATVMAARVSVPYCIAAAAVDGVLTQAQFAAARIHDPLIRRVLDRTEVIADPQLNTLYPANFPARVTITMEDGQSFQETVMLPKGDPGNPLSDAELEDKFRTNVEPVFGAAQATRLRDAILRLADGGPVGALSAAMVPGG</sequence>
<keyword evidence="6" id="KW-1185">Reference proteome</keyword>
<name>A0A9X9WFP7_9PROT</name>
<dbReference type="AlphaFoldDB" id="A0A9X9WFP7"/>
<feature type="domain" description="MmgE/PrpD N-terminal" evidence="2">
    <location>
        <begin position="5"/>
        <end position="245"/>
    </location>
</feature>
<dbReference type="EMBL" id="JAAEDK010000014">
    <property type="protein sequence ID" value="MBR0659157.1"/>
    <property type="molecule type" value="Genomic_DNA"/>
</dbReference>
<evidence type="ECO:0000313" key="5">
    <source>
        <dbReference type="EMBL" id="NKE17729.1"/>
    </source>
</evidence>
<reference evidence="5 6" key="2">
    <citation type="submission" date="2020-02" db="EMBL/GenBank/DDBJ databases">
        <authorList>
            <person name="Sun Q."/>
            <person name="Inoue M."/>
        </authorList>
    </citation>
    <scope>NUCLEOTIDE SEQUENCE [LARGE SCALE GENOMIC DNA]</scope>
    <source>
        <strain evidence="5 6">KCTC 22478</strain>
    </source>
</reference>
<evidence type="ECO:0000313" key="4">
    <source>
        <dbReference type="EMBL" id="MBR0659157.1"/>
    </source>
</evidence>
<dbReference type="Proteomes" id="UP001138708">
    <property type="component" value="Unassembled WGS sequence"/>
</dbReference>
<evidence type="ECO:0000313" key="7">
    <source>
        <dbReference type="Proteomes" id="UP001138708"/>
    </source>
</evidence>
<dbReference type="Pfam" id="PF19305">
    <property type="entry name" value="MmgE_PrpD_C"/>
    <property type="match status" value="1"/>
</dbReference>
<reference evidence="4" key="1">
    <citation type="submission" date="2020-01" db="EMBL/GenBank/DDBJ databases">
        <authorList>
            <person name="Rat A."/>
        </authorList>
    </citation>
    <scope>NUCLEOTIDE SEQUENCE</scope>
    <source>
        <strain evidence="4">LMG 31161</strain>
    </source>
</reference>
<dbReference type="Pfam" id="PF03972">
    <property type="entry name" value="MmgE_PrpD_N"/>
    <property type="match status" value="1"/>
</dbReference>
<dbReference type="InterPro" id="IPR005656">
    <property type="entry name" value="MmgE_PrpD"/>
</dbReference>
<dbReference type="InterPro" id="IPR045336">
    <property type="entry name" value="MmgE_PrpD_N"/>
</dbReference>
<protein>
    <submittedName>
        <fullName evidence="4">MmgE/PrpD family protein</fullName>
    </submittedName>
</protein>
<comment type="caution">
    <text evidence="4">The sequence shown here is derived from an EMBL/GenBank/DDBJ whole genome shotgun (WGS) entry which is preliminary data.</text>
</comment>
<dbReference type="InterPro" id="IPR042188">
    <property type="entry name" value="MmgE/PrpD_sf_2"/>
</dbReference>
<dbReference type="Proteomes" id="UP000746741">
    <property type="component" value="Unassembled WGS sequence"/>
</dbReference>
<dbReference type="Gene3D" id="1.10.4100.10">
    <property type="entry name" value="2-methylcitrate dehydratase PrpD"/>
    <property type="match status" value="1"/>
</dbReference>
<dbReference type="InterPro" id="IPR045337">
    <property type="entry name" value="MmgE_PrpD_C"/>
</dbReference>
<evidence type="ECO:0000259" key="3">
    <source>
        <dbReference type="Pfam" id="PF19305"/>
    </source>
</evidence>
<dbReference type="PANTHER" id="PTHR16943">
    <property type="entry name" value="2-METHYLCITRATE DEHYDRATASE-RELATED"/>
    <property type="match status" value="1"/>
</dbReference>
<dbReference type="GO" id="GO:0016829">
    <property type="term" value="F:lyase activity"/>
    <property type="evidence" value="ECO:0007669"/>
    <property type="project" value="InterPro"/>
</dbReference>
<proteinExistence type="inferred from homology"/>
<dbReference type="SUPFAM" id="SSF103378">
    <property type="entry name" value="2-methylcitrate dehydratase PrpD"/>
    <property type="match status" value="1"/>
</dbReference>
<dbReference type="EMBL" id="JAAVUP010000003">
    <property type="protein sequence ID" value="NKE17729.1"/>
    <property type="molecule type" value="Genomic_DNA"/>
</dbReference>
<dbReference type="RefSeq" id="WP_168041634.1">
    <property type="nucleotide sequence ID" value="NZ_JAAEDK010000014.1"/>
</dbReference>
<gene>
    <name evidence="5" type="ORF">GWK15_12315</name>
    <name evidence="4" type="ORF">GXW75_07855</name>
</gene>
<dbReference type="Gene3D" id="3.30.1330.120">
    <property type="entry name" value="2-methylcitrate dehydratase PrpD"/>
    <property type="match status" value="1"/>
</dbReference>
<reference evidence="4" key="3">
    <citation type="journal article" date="2021" name="Syst. Appl. Microbiol.">
        <title>Roseomonas hellenica sp. nov., isolated from roots of wild-growing Alkanna tinctoria.</title>
        <authorList>
            <person name="Rat A."/>
            <person name="Naranjo H.D."/>
            <person name="Lebbe L."/>
            <person name="Cnockaert M."/>
            <person name="Krigas N."/>
            <person name="Grigoriadou K."/>
            <person name="Maloupa E."/>
            <person name="Willems A."/>
        </authorList>
    </citation>
    <scope>NUCLEOTIDE SEQUENCE</scope>
    <source>
        <strain evidence="4">LMG 31161</strain>
    </source>
</reference>
<dbReference type="InterPro" id="IPR042183">
    <property type="entry name" value="MmgE/PrpD_sf_1"/>
</dbReference>
<evidence type="ECO:0000313" key="6">
    <source>
        <dbReference type="Proteomes" id="UP000746741"/>
    </source>
</evidence>
<dbReference type="InterPro" id="IPR036148">
    <property type="entry name" value="MmgE/PrpD_sf"/>
</dbReference>
<organism evidence="4 7">
    <name type="scientific">Neoroseomonas oryzicola</name>
    <dbReference type="NCBI Taxonomy" id="535904"/>
    <lineage>
        <taxon>Bacteria</taxon>
        <taxon>Pseudomonadati</taxon>
        <taxon>Pseudomonadota</taxon>
        <taxon>Alphaproteobacteria</taxon>
        <taxon>Acetobacterales</taxon>
        <taxon>Acetobacteraceae</taxon>
        <taxon>Neoroseomonas</taxon>
    </lineage>
</organism>
<comment type="similarity">
    <text evidence="1">Belongs to the PrpD family.</text>
</comment>
<dbReference type="PANTHER" id="PTHR16943:SF8">
    <property type="entry name" value="2-METHYLCITRATE DEHYDRATASE"/>
    <property type="match status" value="1"/>
</dbReference>
<evidence type="ECO:0000259" key="2">
    <source>
        <dbReference type="Pfam" id="PF03972"/>
    </source>
</evidence>
<accession>A0A9X9WFP7</accession>